<evidence type="ECO:0000256" key="6">
    <source>
        <dbReference type="ARBA" id="ARBA00022801"/>
    </source>
</evidence>
<feature type="domain" description="Peptidase S26" evidence="10">
    <location>
        <begin position="9"/>
        <end position="213"/>
    </location>
</feature>
<organism evidence="11 12">
    <name type="scientific">Oceanibaculum indicum</name>
    <dbReference type="NCBI Taxonomy" id="526216"/>
    <lineage>
        <taxon>Bacteria</taxon>
        <taxon>Pseudomonadati</taxon>
        <taxon>Pseudomonadota</taxon>
        <taxon>Alphaproteobacteria</taxon>
        <taxon>Rhodospirillales</taxon>
        <taxon>Oceanibaculaceae</taxon>
        <taxon>Oceanibaculum</taxon>
    </lineage>
</organism>
<protein>
    <recommendedName>
        <fullName evidence="4 8">Signal peptidase I</fullName>
        <ecNumber evidence="3 8">3.4.21.89</ecNumber>
    </recommendedName>
</protein>
<dbReference type="GO" id="GO:0016020">
    <property type="term" value="C:membrane"/>
    <property type="evidence" value="ECO:0007669"/>
    <property type="project" value="UniProtKB-SubCell"/>
</dbReference>
<evidence type="ECO:0000313" key="11">
    <source>
        <dbReference type="EMBL" id="RKQ72915.1"/>
    </source>
</evidence>
<evidence type="ECO:0000256" key="4">
    <source>
        <dbReference type="ARBA" id="ARBA00019232"/>
    </source>
</evidence>
<feature type="active site" evidence="7">
    <location>
        <position position="38"/>
    </location>
</feature>
<comment type="similarity">
    <text evidence="2 9">Belongs to the peptidase S26 family.</text>
</comment>
<dbReference type="PANTHER" id="PTHR43390">
    <property type="entry name" value="SIGNAL PEPTIDASE I"/>
    <property type="match status" value="1"/>
</dbReference>
<dbReference type="InterPro" id="IPR019757">
    <property type="entry name" value="Pept_S26A_signal_pept_1_Lys-AS"/>
</dbReference>
<dbReference type="EMBL" id="RBIG01000001">
    <property type="protein sequence ID" value="RKQ72915.1"/>
    <property type="molecule type" value="Genomic_DNA"/>
</dbReference>
<dbReference type="PRINTS" id="PR00727">
    <property type="entry name" value="LEADERPTASE"/>
</dbReference>
<dbReference type="EC" id="3.4.21.89" evidence="3 8"/>
<proteinExistence type="inferred from homology"/>
<dbReference type="InterPro" id="IPR019533">
    <property type="entry name" value="Peptidase_S26"/>
</dbReference>
<evidence type="ECO:0000259" key="10">
    <source>
        <dbReference type="Pfam" id="PF10502"/>
    </source>
</evidence>
<dbReference type="InterPro" id="IPR019758">
    <property type="entry name" value="Pept_S26A_signal_pept_1_CS"/>
</dbReference>
<gene>
    <name evidence="11" type="ORF">BCL74_0685</name>
</gene>
<dbReference type="InterPro" id="IPR019756">
    <property type="entry name" value="Pept_S26A_signal_pept_1_Ser-AS"/>
</dbReference>
<dbReference type="GO" id="GO:0009003">
    <property type="term" value="F:signal peptidase activity"/>
    <property type="evidence" value="ECO:0007669"/>
    <property type="project" value="UniProtKB-EC"/>
</dbReference>
<dbReference type="GO" id="GO:0006465">
    <property type="term" value="P:signal peptide processing"/>
    <property type="evidence" value="ECO:0007669"/>
    <property type="project" value="InterPro"/>
</dbReference>
<dbReference type="CDD" id="cd06530">
    <property type="entry name" value="S26_SPase_I"/>
    <property type="match status" value="1"/>
</dbReference>
<dbReference type="InterPro" id="IPR000223">
    <property type="entry name" value="Pept_S26A_signal_pept_1"/>
</dbReference>
<dbReference type="PROSITE" id="PS00761">
    <property type="entry name" value="SPASE_I_3"/>
    <property type="match status" value="1"/>
</dbReference>
<dbReference type="GO" id="GO:0004252">
    <property type="term" value="F:serine-type endopeptidase activity"/>
    <property type="evidence" value="ECO:0007669"/>
    <property type="project" value="InterPro"/>
</dbReference>
<evidence type="ECO:0000313" key="12">
    <source>
        <dbReference type="Proteomes" id="UP000277424"/>
    </source>
</evidence>
<name>A0A420WPW7_9PROT</name>
<dbReference type="PROSITE" id="PS00501">
    <property type="entry name" value="SPASE_I_1"/>
    <property type="match status" value="1"/>
</dbReference>
<dbReference type="SUPFAM" id="SSF51306">
    <property type="entry name" value="LexA/Signal peptidase"/>
    <property type="match status" value="1"/>
</dbReference>
<comment type="catalytic activity">
    <reaction evidence="1 8">
        <text>Cleavage of hydrophobic, N-terminal signal or leader sequences from secreted and periplasmic proteins.</text>
        <dbReference type="EC" id="3.4.21.89"/>
    </reaction>
</comment>
<sequence length="242" mass="27561">MSKSGGIGETIRTVVYAILIALGIRTFAYEPFNIPSGSMIPTLLVGDYLFVSKFSYGYSRYSLPFGLPLIPGRILFTEPERGDVVVFKLPRDNETDYIKRIVGLPGDRIRMVDGRLYINNELVKRERIEDFVPEEAPNVRVTQFIETLPNGRRHRILERSDNGMLDNTPEYVVPAGHYFGMGDNRDDSVDSRVLAGVGYIPRENLVGRADVLFFSTNGTAALWEIWKWPFAIRYDRLFDGIR</sequence>
<dbReference type="Proteomes" id="UP000277424">
    <property type="component" value="Unassembled WGS sequence"/>
</dbReference>
<comment type="subcellular location">
    <subcellularLocation>
        <location evidence="9">Membrane</location>
        <topology evidence="9">Single-pass type II membrane protein</topology>
    </subcellularLocation>
</comment>
<dbReference type="PROSITE" id="PS00760">
    <property type="entry name" value="SPASE_I_2"/>
    <property type="match status" value="1"/>
</dbReference>
<evidence type="ECO:0000256" key="7">
    <source>
        <dbReference type="PIRSR" id="PIRSR600223-1"/>
    </source>
</evidence>
<evidence type="ECO:0000256" key="8">
    <source>
        <dbReference type="RuleBase" id="RU003993"/>
    </source>
</evidence>
<keyword evidence="5 8" id="KW-0645">Protease</keyword>
<dbReference type="RefSeq" id="WP_008944758.1">
    <property type="nucleotide sequence ID" value="NZ_RBIG01000001.1"/>
</dbReference>
<dbReference type="Pfam" id="PF10502">
    <property type="entry name" value="Peptidase_S26"/>
    <property type="match status" value="1"/>
</dbReference>
<dbReference type="PANTHER" id="PTHR43390:SF1">
    <property type="entry name" value="CHLOROPLAST PROCESSING PEPTIDASE"/>
    <property type="match status" value="1"/>
</dbReference>
<evidence type="ECO:0000256" key="9">
    <source>
        <dbReference type="RuleBase" id="RU362042"/>
    </source>
</evidence>
<comment type="caution">
    <text evidence="11">The sequence shown here is derived from an EMBL/GenBank/DDBJ whole genome shotgun (WGS) entry which is preliminary data.</text>
</comment>
<evidence type="ECO:0000256" key="1">
    <source>
        <dbReference type="ARBA" id="ARBA00000677"/>
    </source>
</evidence>
<dbReference type="NCBIfam" id="TIGR02227">
    <property type="entry name" value="sigpep_I_bact"/>
    <property type="match status" value="1"/>
</dbReference>
<dbReference type="AlphaFoldDB" id="A0A420WPW7"/>
<evidence type="ECO:0000256" key="3">
    <source>
        <dbReference type="ARBA" id="ARBA00013208"/>
    </source>
</evidence>
<evidence type="ECO:0000256" key="2">
    <source>
        <dbReference type="ARBA" id="ARBA00009370"/>
    </source>
</evidence>
<keyword evidence="6 8" id="KW-0378">Hydrolase</keyword>
<dbReference type="Gene3D" id="2.10.109.10">
    <property type="entry name" value="Umud Fragment, subunit A"/>
    <property type="match status" value="1"/>
</dbReference>
<reference evidence="11 12" key="1">
    <citation type="submission" date="2018-10" db="EMBL/GenBank/DDBJ databases">
        <title>Comparative analysis of microorganisms from saline springs in Andes Mountain Range, Colombia.</title>
        <authorList>
            <person name="Rubin E."/>
        </authorList>
    </citation>
    <scope>NUCLEOTIDE SEQUENCE [LARGE SCALE GENOMIC DNA]</scope>
    <source>
        <strain evidence="11 12">USBA 36</strain>
    </source>
</reference>
<accession>A0A420WPW7</accession>
<feature type="active site" evidence="7">
    <location>
        <position position="99"/>
    </location>
</feature>
<evidence type="ECO:0000256" key="5">
    <source>
        <dbReference type="ARBA" id="ARBA00022670"/>
    </source>
</evidence>
<dbReference type="InterPro" id="IPR036286">
    <property type="entry name" value="LexA/Signal_pep-like_sf"/>
</dbReference>